<evidence type="ECO:0000256" key="2">
    <source>
        <dbReference type="ARBA" id="ARBA00022988"/>
    </source>
</evidence>
<evidence type="ECO:0000256" key="1">
    <source>
        <dbReference type="ARBA" id="ARBA00007177"/>
    </source>
</evidence>
<accession>A0A1Y0I2Q3</accession>
<proteinExistence type="inferred from homology"/>
<comment type="similarity">
    <text evidence="1 4">Belongs to the UreD family.</text>
</comment>
<evidence type="ECO:0000256" key="4">
    <source>
        <dbReference type="HAMAP-Rule" id="MF_01384"/>
    </source>
</evidence>
<dbReference type="GO" id="GO:0016151">
    <property type="term" value="F:nickel cation binding"/>
    <property type="evidence" value="ECO:0007669"/>
    <property type="project" value="UniProtKB-UniRule"/>
</dbReference>
<reference evidence="6 7" key="1">
    <citation type="submission" date="2017-05" db="EMBL/GenBank/DDBJ databases">
        <title>Genomic insights into alkan degradation activity of Oleiphilus messinensis.</title>
        <authorList>
            <person name="Kozyavkin S.A."/>
            <person name="Slesarev A.I."/>
            <person name="Golyshin P.N."/>
            <person name="Korzhenkov A."/>
            <person name="Golyshina O.N."/>
            <person name="Toshchakov S.V."/>
        </authorList>
    </citation>
    <scope>NUCLEOTIDE SEQUENCE [LARGE SCALE GENOMIC DNA]</scope>
    <source>
        <strain evidence="6 7">ME102</strain>
    </source>
</reference>
<dbReference type="PANTHER" id="PTHR33643">
    <property type="entry name" value="UREASE ACCESSORY PROTEIN D"/>
    <property type="match status" value="1"/>
</dbReference>
<evidence type="ECO:0000256" key="5">
    <source>
        <dbReference type="SAM" id="MobiDB-lite"/>
    </source>
</evidence>
<dbReference type="KEGG" id="ome:OLMES_0650"/>
<evidence type="ECO:0000256" key="3">
    <source>
        <dbReference type="ARBA" id="ARBA00023186"/>
    </source>
</evidence>
<keyword evidence="7" id="KW-1185">Reference proteome</keyword>
<dbReference type="PANTHER" id="PTHR33643:SF1">
    <property type="entry name" value="UREASE ACCESSORY PROTEIN D"/>
    <property type="match status" value="1"/>
</dbReference>
<evidence type="ECO:0000313" key="7">
    <source>
        <dbReference type="Proteomes" id="UP000196027"/>
    </source>
</evidence>
<dbReference type="HAMAP" id="MF_01384">
    <property type="entry name" value="UreD"/>
    <property type="match status" value="1"/>
</dbReference>
<dbReference type="AlphaFoldDB" id="A0A1Y0I2Q3"/>
<dbReference type="Pfam" id="PF01774">
    <property type="entry name" value="UreD"/>
    <property type="match status" value="1"/>
</dbReference>
<dbReference type="InterPro" id="IPR002669">
    <property type="entry name" value="UreD"/>
</dbReference>
<feature type="region of interest" description="Disordered" evidence="5">
    <location>
        <begin position="1"/>
        <end position="23"/>
    </location>
</feature>
<dbReference type="RefSeq" id="WP_087459919.1">
    <property type="nucleotide sequence ID" value="NZ_CP021425.1"/>
</dbReference>
<comment type="subcellular location">
    <subcellularLocation>
        <location evidence="4">Cytoplasm</location>
    </subcellularLocation>
</comment>
<protein>
    <recommendedName>
        <fullName evidence="4">Urease accessory protein UreD</fullName>
    </recommendedName>
</protein>
<sequence>MHSVAACETKSPEGEQSSQGYGADRNWQATLELGFERRETKTILKTMRFVGPVRVQRPFYPEGELCHLYLLHPPGGLVSGDTLQVLVDSPQGTQALITTPSAGKVYRADSDLLPQTQINRLAVAGDLEWLPQENIVFDGANGILKTEIELSGAARFLGWDLVCLGRPASQLPFQSGSLQQILTVSRDGIPLLIDRFAVDGRQTKADAAMLNAHWGLGRQPVMGTLLASGFAQAPDALITELRAAFCPDNQALPSGGRVAFTFKSGLLIARYIGPKTEEAQQIFRQIWVMTRPVLFGRSALGPRIWNT</sequence>
<keyword evidence="2 4" id="KW-0996">Nickel insertion</keyword>
<dbReference type="Proteomes" id="UP000196027">
    <property type="component" value="Chromosome"/>
</dbReference>
<comment type="function">
    <text evidence="4">Required for maturation of urease via the functional incorporation of the urease nickel metallocenter.</text>
</comment>
<dbReference type="GO" id="GO:0005737">
    <property type="term" value="C:cytoplasm"/>
    <property type="evidence" value="ECO:0007669"/>
    <property type="project" value="UniProtKB-SubCell"/>
</dbReference>
<organism evidence="6 7">
    <name type="scientific">Oleiphilus messinensis</name>
    <dbReference type="NCBI Taxonomy" id="141451"/>
    <lineage>
        <taxon>Bacteria</taxon>
        <taxon>Pseudomonadati</taxon>
        <taxon>Pseudomonadota</taxon>
        <taxon>Gammaproteobacteria</taxon>
        <taxon>Oceanospirillales</taxon>
        <taxon>Oleiphilaceae</taxon>
        <taxon>Oleiphilus</taxon>
    </lineage>
</organism>
<comment type="subunit">
    <text evidence="4">UreD, UreF and UreG form a complex that acts as a GTP-hydrolysis-dependent molecular chaperone, activating the urease apoprotein by helping to assemble the nickel containing metallocenter of UreC. The UreE protein probably delivers the nickel.</text>
</comment>
<dbReference type="EMBL" id="CP021425">
    <property type="protein sequence ID" value="ARU54752.1"/>
    <property type="molecule type" value="Genomic_DNA"/>
</dbReference>
<dbReference type="OrthoDB" id="9798842at2"/>
<keyword evidence="4" id="KW-0963">Cytoplasm</keyword>
<keyword evidence="3 4" id="KW-0143">Chaperone</keyword>
<name>A0A1Y0I2Q3_9GAMM</name>
<evidence type="ECO:0000313" key="6">
    <source>
        <dbReference type="EMBL" id="ARU54752.1"/>
    </source>
</evidence>
<gene>
    <name evidence="4 6" type="primary">ureD</name>
    <name evidence="6" type="ORF">OLMES_0650</name>
</gene>